<dbReference type="Proteomes" id="UP001164539">
    <property type="component" value="Chromosome 13"/>
</dbReference>
<protein>
    <submittedName>
        <fullName evidence="1">Golgin family A protein</fullName>
    </submittedName>
</protein>
<keyword evidence="2" id="KW-1185">Reference proteome</keyword>
<evidence type="ECO:0000313" key="1">
    <source>
        <dbReference type="EMBL" id="KAJ4704014.1"/>
    </source>
</evidence>
<proteinExistence type="predicted"/>
<organism evidence="1 2">
    <name type="scientific">Melia azedarach</name>
    <name type="common">Chinaberry tree</name>
    <dbReference type="NCBI Taxonomy" id="155640"/>
    <lineage>
        <taxon>Eukaryota</taxon>
        <taxon>Viridiplantae</taxon>
        <taxon>Streptophyta</taxon>
        <taxon>Embryophyta</taxon>
        <taxon>Tracheophyta</taxon>
        <taxon>Spermatophyta</taxon>
        <taxon>Magnoliopsida</taxon>
        <taxon>eudicotyledons</taxon>
        <taxon>Gunneridae</taxon>
        <taxon>Pentapetalae</taxon>
        <taxon>rosids</taxon>
        <taxon>malvids</taxon>
        <taxon>Sapindales</taxon>
        <taxon>Meliaceae</taxon>
        <taxon>Melia</taxon>
    </lineage>
</organism>
<sequence length="211" mass="23264">MEGVGARLGRSSTRYGPATVFSGPVRKWKKRWIHVSPSNGNSTTNNSNHSNQNHNSSSNVNGSPTNGNNGSHLLLYKWTPLSQRDNNGNSNNNSNGGEKNSVKEDTTPEEPPRRKFKYIPIAVIEEQKRAAENEAAENVENEAKTTDTDPSVPEPAPRNDGFDEKPDINDIPMEENQDEEKIVRQDLNESLDLSLGLKAHEGDSDSKADQT</sequence>
<accession>A0ACC1WZY5</accession>
<name>A0ACC1WZY5_MELAZ</name>
<comment type="caution">
    <text evidence="1">The sequence shown here is derived from an EMBL/GenBank/DDBJ whole genome shotgun (WGS) entry which is preliminary data.</text>
</comment>
<reference evidence="1 2" key="1">
    <citation type="journal article" date="2023" name="Science">
        <title>Complex scaffold remodeling in plant triterpene biosynthesis.</title>
        <authorList>
            <person name="De La Pena R."/>
            <person name="Hodgson H."/>
            <person name="Liu J.C."/>
            <person name="Stephenson M.J."/>
            <person name="Martin A.C."/>
            <person name="Owen C."/>
            <person name="Harkess A."/>
            <person name="Leebens-Mack J."/>
            <person name="Jimenez L.E."/>
            <person name="Osbourn A."/>
            <person name="Sattely E.S."/>
        </authorList>
    </citation>
    <scope>NUCLEOTIDE SEQUENCE [LARGE SCALE GENOMIC DNA]</scope>
    <source>
        <strain evidence="2">cv. JPN11</strain>
        <tissue evidence="1">Leaf</tissue>
    </source>
</reference>
<evidence type="ECO:0000313" key="2">
    <source>
        <dbReference type="Proteomes" id="UP001164539"/>
    </source>
</evidence>
<dbReference type="EMBL" id="CM051406">
    <property type="protein sequence ID" value="KAJ4704014.1"/>
    <property type="molecule type" value="Genomic_DNA"/>
</dbReference>
<gene>
    <name evidence="1" type="ORF">OWV82_023836</name>
</gene>